<dbReference type="InterPro" id="IPR008775">
    <property type="entry name" value="Phytyl_CoA_dOase-like"/>
</dbReference>
<keyword evidence="1" id="KW-0560">Oxidoreductase</keyword>
<accession>A0A7W9SKI8</accession>
<dbReference type="GO" id="GO:0016706">
    <property type="term" value="F:2-oxoglutarate-dependent dioxygenase activity"/>
    <property type="evidence" value="ECO:0007669"/>
    <property type="project" value="UniProtKB-ARBA"/>
</dbReference>
<dbReference type="EMBL" id="JACHGW010000001">
    <property type="protein sequence ID" value="MBB6048290.1"/>
    <property type="molecule type" value="Genomic_DNA"/>
</dbReference>
<dbReference type="SUPFAM" id="SSF51197">
    <property type="entry name" value="Clavaminate synthase-like"/>
    <property type="match status" value="1"/>
</dbReference>
<comment type="caution">
    <text evidence="1">The sequence shown here is derived from an EMBL/GenBank/DDBJ whole genome shotgun (WGS) entry which is preliminary data.</text>
</comment>
<dbReference type="PANTHER" id="PTHR37563:SF2">
    <property type="entry name" value="PHYTANOYL-COA DIOXYGENASE FAMILY PROTEIN (AFU_ORTHOLOGUE AFUA_2G03330)"/>
    <property type="match status" value="1"/>
</dbReference>
<reference evidence="1 2" key="1">
    <citation type="submission" date="2020-08" db="EMBL/GenBank/DDBJ databases">
        <title>Genomic Encyclopedia of Type Strains, Phase IV (KMG-IV): sequencing the most valuable type-strain genomes for metagenomic binning, comparative biology and taxonomic classification.</title>
        <authorList>
            <person name="Goeker M."/>
        </authorList>
    </citation>
    <scope>NUCLEOTIDE SEQUENCE [LARGE SCALE GENOMIC DNA]</scope>
    <source>
        <strain evidence="1 2">DSM 23562</strain>
    </source>
</reference>
<proteinExistence type="predicted"/>
<name>A0A7W9SKI8_ARMRO</name>
<protein>
    <submittedName>
        <fullName evidence="1">Ectoine hydroxylase-related dioxygenase (Phytanoyl-CoA dioxygenase family)</fullName>
    </submittedName>
</protein>
<dbReference type="InterPro" id="IPR051961">
    <property type="entry name" value="Fungal_Metabolite_Diox"/>
</dbReference>
<dbReference type="PANTHER" id="PTHR37563">
    <property type="entry name" value="PHYTANOYL-COA DIOXYGENASE FAMILY PROTEIN (AFU_ORTHOLOGUE AFUA_2G03330)"/>
    <property type="match status" value="1"/>
</dbReference>
<evidence type="ECO:0000313" key="2">
    <source>
        <dbReference type="Proteomes" id="UP000520814"/>
    </source>
</evidence>
<dbReference type="Gene3D" id="2.60.120.620">
    <property type="entry name" value="q2cbj1_9rhob like domain"/>
    <property type="match status" value="1"/>
</dbReference>
<keyword evidence="2" id="KW-1185">Reference proteome</keyword>
<gene>
    <name evidence="1" type="ORF">HNQ39_000052</name>
</gene>
<dbReference type="Pfam" id="PF05721">
    <property type="entry name" value="PhyH"/>
    <property type="match status" value="1"/>
</dbReference>
<evidence type="ECO:0000313" key="1">
    <source>
        <dbReference type="EMBL" id="MBB6048290.1"/>
    </source>
</evidence>
<dbReference type="RefSeq" id="WP_184191749.1">
    <property type="nucleotide sequence ID" value="NZ_JACHGW010000001.1"/>
</dbReference>
<dbReference type="AlphaFoldDB" id="A0A7W9SKI8"/>
<organism evidence="1 2">
    <name type="scientific">Armatimonas rosea</name>
    <dbReference type="NCBI Taxonomy" id="685828"/>
    <lineage>
        <taxon>Bacteria</taxon>
        <taxon>Bacillati</taxon>
        <taxon>Armatimonadota</taxon>
        <taxon>Armatimonadia</taxon>
        <taxon>Armatimonadales</taxon>
        <taxon>Armatimonadaceae</taxon>
        <taxon>Armatimonas</taxon>
    </lineage>
</organism>
<keyword evidence="1" id="KW-0223">Dioxygenase</keyword>
<dbReference type="Proteomes" id="UP000520814">
    <property type="component" value="Unassembled WGS sequence"/>
</dbReference>
<sequence>MKLTDSEKTKGALSGERLQEAVQTFNDVGYVVIEDAYDLAFLETVRVAYEVELERFIAGKGGLAALEGKTFGKNHIGFFPPLNLPVADSQLAAQPIAVQVMKALLGDDLQCAFFHTNTALPGSGIQPVHRDTGHLMGVPHPVATLVLNIPLCDFTVANGATEVWPGTHLTLGPVDDARAAAFPSTRTEVPVGSFILRDMRMWHRGMPNDADYPRTMYAIVYERGFLRTPTITVPKTTWESWSEDARHIFRHNQVVDDEAHSPRVWGS</sequence>